<sequence length="278" mass="31901">MEGESQVCHEFNKICSLPPHPKLGCHWQAYKEIIRQCTSRAELEEWQRKGYEKMFHNIPDGHCIKKDDQCKCCCGGYVPNEEGTECVKSKESECGDWGQRTEWSQCLWFPLSKMAKDLESHCDVEKKSHPIPMEMPTPAGFHIPQKCGFCSFSVRCQKRTHKDGCFPLRIEKKACGNDDHCPHCGDICTLKKQNGTCEWTNHLLFGLWKKFEAKAKESHMPLWRHQGYSNILKYLPKAECKAVGDDCKCCCHPYEPNADGTACVPKGYCKSPKELQHH</sequence>
<evidence type="ECO:0000313" key="2">
    <source>
        <dbReference type="Proteomes" id="UP000270296"/>
    </source>
</evidence>
<accession>A0A183J109</accession>
<evidence type="ECO:0000313" key="1">
    <source>
        <dbReference type="EMBL" id="VDP23944.1"/>
    </source>
</evidence>
<dbReference type="WBParaSite" id="SBAD_0000990501-mRNA-1">
    <property type="protein sequence ID" value="SBAD_0000990501-mRNA-1"/>
    <property type="gene ID" value="SBAD_0000990501"/>
</dbReference>
<dbReference type="EMBL" id="UZAM01012868">
    <property type="protein sequence ID" value="VDP23944.1"/>
    <property type="molecule type" value="Genomic_DNA"/>
</dbReference>
<proteinExistence type="predicted"/>
<organism evidence="3">
    <name type="scientific">Soboliphyme baturini</name>
    <dbReference type="NCBI Taxonomy" id="241478"/>
    <lineage>
        <taxon>Eukaryota</taxon>
        <taxon>Metazoa</taxon>
        <taxon>Ecdysozoa</taxon>
        <taxon>Nematoda</taxon>
        <taxon>Enoplea</taxon>
        <taxon>Dorylaimia</taxon>
        <taxon>Dioctophymatida</taxon>
        <taxon>Dioctophymatoidea</taxon>
        <taxon>Soboliphymatidae</taxon>
        <taxon>Soboliphyme</taxon>
    </lineage>
</organism>
<evidence type="ECO:0000313" key="3">
    <source>
        <dbReference type="WBParaSite" id="SBAD_0000990501-mRNA-1"/>
    </source>
</evidence>
<protein>
    <submittedName>
        <fullName evidence="3">VWFC domain-containing protein</fullName>
    </submittedName>
</protein>
<reference evidence="1 2" key="2">
    <citation type="submission" date="2018-11" db="EMBL/GenBank/DDBJ databases">
        <authorList>
            <consortium name="Pathogen Informatics"/>
        </authorList>
    </citation>
    <scope>NUCLEOTIDE SEQUENCE [LARGE SCALE GENOMIC DNA]</scope>
</reference>
<dbReference type="AlphaFoldDB" id="A0A183J109"/>
<reference evidence="3" key="1">
    <citation type="submission" date="2016-06" db="UniProtKB">
        <authorList>
            <consortium name="WormBaseParasite"/>
        </authorList>
    </citation>
    <scope>IDENTIFICATION</scope>
</reference>
<gene>
    <name evidence="1" type="ORF">SBAD_LOCUS9557</name>
</gene>
<keyword evidence="2" id="KW-1185">Reference proteome</keyword>
<dbReference type="OrthoDB" id="5913028at2759"/>
<name>A0A183J109_9BILA</name>
<dbReference type="Proteomes" id="UP000270296">
    <property type="component" value="Unassembled WGS sequence"/>
</dbReference>